<dbReference type="GO" id="GO:0005829">
    <property type="term" value="C:cytosol"/>
    <property type="evidence" value="ECO:0007669"/>
    <property type="project" value="TreeGrafter"/>
</dbReference>
<dbReference type="AlphaFoldDB" id="A0A1C9C8E9"/>
<dbReference type="SUPFAM" id="SSF48024">
    <property type="entry name" value="N-terminal domain of DnaB helicase"/>
    <property type="match status" value="1"/>
</dbReference>
<dbReference type="PANTHER" id="PTHR30153:SF2">
    <property type="entry name" value="REPLICATIVE DNA HELICASE"/>
    <property type="match status" value="1"/>
</dbReference>
<dbReference type="InterPro" id="IPR036185">
    <property type="entry name" value="DNA_heli_DnaB-like_N_sf"/>
</dbReference>
<reference evidence="12" key="1">
    <citation type="journal article" date="2016" name="BMC Biol.">
        <title>Parallel evolution of highly conserved plastid genome architecture in red seaweeds and seed plants.</title>
        <authorList>
            <person name="Lee J."/>
            <person name="Cho C.H."/>
            <person name="Park S.I."/>
            <person name="Choi J.W."/>
            <person name="Song H.S."/>
            <person name="West J.A."/>
            <person name="Bhattacharya D."/>
            <person name="Yoon H.S."/>
        </authorList>
    </citation>
    <scope>NUCLEOTIDE SEQUENCE</scope>
</reference>
<dbReference type="Gene3D" id="3.40.50.300">
    <property type="entry name" value="P-loop containing nucleotide triphosphate hydrolases"/>
    <property type="match status" value="2"/>
</dbReference>
<dbReference type="InterPro" id="IPR027417">
    <property type="entry name" value="P-loop_NTPase"/>
</dbReference>
<dbReference type="PANTHER" id="PTHR30153">
    <property type="entry name" value="REPLICATIVE DNA HELICASE DNAB"/>
    <property type="match status" value="1"/>
</dbReference>
<keyword evidence="7" id="KW-0238">DNA-binding</keyword>
<proteinExistence type="inferred from homology"/>
<organism evidence="12">
    <name type="scientific">Riquetophycus sp</name>
    <dbReference type="NCBI Taxonomy" id="1897556"/>
    <lineage>
        <taxon>Eukaryota</taxon>
        <taxon>Rhodophyta</taxon>
        <taxon>Florideophyceae</taxon>
        <taxon>Rhodymeniophycidae</taxon>
        <taxon>Peyssonneliales</taxon>
        <taxon>Peyssonneliaceae</taxon>
        <taxon>Riquetophycus</taxon>
    </lineage>
</organism>
<dbReference type="GO" id="GO:0006260">
    <property type="term" value="P:DNA replication"/>
    <property type="evidence" value="ECO:0007669"/>
    <property type="project" value="UniProtKB-KW"/>
</dbReference>
<dbReference type="Pfam" id="PF00772">
    <property type="entry name" value="DnaB"/>
    <property type="match status" value="1"/>
</dbReference>
<gene>
    <name evidence="12" type="primary">dnaB</name>
    <name evidence="12" type="ORF">Riqu_160</name>
</gene>
<evidence type="ECO:0000256" key="10">
    <source>
        <dbReference type="ARBA" id="ARBA00048954"/>
    </source>
</evidence>
<comment type="similarity">
    <text evidence="1">Belongs to the helicase family. DnaB subfamily.</text>
</comment>
<dbReference type="GO" id="GO:0016787">
    <property type="term" value="F:hydrolase activity"/>
    <property type="evidence" value="ECO:0007669"/>
    <property type="project" value="UniProtKB-KW"/>
</dbReference>
<keyword evidence="3" id="KW-0547">Nucleotide-binding</keyword>
<name>A0A1C9C8E9_9FLOR</name>
<evidence type="ECO:0000256" key="7">
    <source>
        <dbReference type="ARBA" id="ARBA00023125"/>
    </source>
</evidence>
<keyword evidence="12" id="KW-0934">Plastid</keyword>
<evidence type="ECO:0000259" key="11">
    <source>
        <dbReference type="PROSITE" id="PS51199"/>
    </source>
</evidence>
<evidence type="ECO:0000256" key="8">
    <source>
        <dbReference type="ARBA" id="ARBA00023235"/>
    </source>
</evidence>
<evidence type="ECO:0000313" key="12">
    <source>
        <dbReference type="EMBL" id="AOM64639.1"/>
    </source>
</evidence>
<dbReference type="InterPro" id="IPR007694">
    <property type="entry name" value="DNA_helicase_DnaB-like_C"/>
</dbReference>
<dbReference type="EC" id="5.6.2.3" evidence="9"/>
<dbReference type="SUPFAM" id="SSF52540">
    <property type="entry name" value="P-loop containing nucleoside triphosphate hydrolases"/>
    <property type="match status" value="1"/>
</dbReference>
<evidence type="ECO:0000256" key="3">
    <source>
        <dbReference type="ARBA" id="ARBA00022741"/>
    </source>
</evidence>
<dbReference type="GO" id="GO:0005524">
    <property type="term" value="F:ATP binding"/>
    <property type="evidence" value="ECO:0007669"/>
    <property type="project" value="UniProtKB-KW"/>
</dbReference>
<dbReference type="GO" id="GO:0043139">
    <property type="term" value="F:5'-3' DNA helicase activity"/>
    <property type="evidence" value="ECO:0007669"/>
    <property type="project" value="UniProtKB-EC"/>
</dbReference>
<comment type="catalytic activity">
    <reaction evidence="10">
        <text>ATP + H2O = ADP + phosphate + H(+)</text>
        <dbReference type="Rhea" id="RHEA:13065"/>
        <dbReference type="ChEBI" id="CHEBI:15377"/>
        <dbReference type="ChEBI" id="CHEBI:15378"/>
        <dbReference type="ChEBI" id="CHEBI:30616"/>
        <dbReference type="ChEBI" id="CHEBI:43474"/>
        <dbReference type="ChEBI" id="CHEBI:456216"/>
        <dbReference type="EC" id="5.6.2.3"/>
    </reaction>
</comment>
<evidence type="ECO:0000256" key="6">
    <source>
        <dbReference type="ARBA" id="ARBA00022840"/>
    </source>
</evidence>
<evidence type="ECO:0000256" key="4">
    <source>
        <dbReference type="ARBA" id="ARBA00022801"/>
    </source>
</evidence>
<keyword evidence="6" id="KW-0067">ATP-binding</keyword>
<dbReference type="Pfam" id="PF03796">
    <property type="entry name" value="DnaB_C"/>
    <property type="match status" value="1"/>
</dbReference>
<dbReference type="PROSITE" id="PS51199">
    <property type="entry name" value="SF4_HELICASE"/>
    <property type="match status" value="2"/>
</dbReference>
<evidence type="ECO:0000256" key="5">
    <source>
        <dbReference type="ARBA" id="ARBA00022806"/>
    </source>
</evidence>
<evidence type="ECO:0000256" key="1">
    <source>
        <dbReference type="ARBA" id="ARBA00008428"/>
    </source>
</evidence>
<keyword evidence="4" id="KW-0378">Hydrolase</keyword>
<evidence type="ECO:0000256" key="2">
    <source>
        <dbReference type="ARBA" id="ARBA00022705"/>
    </source>
</evidence>
<feature type="domain" description="SF4 helicase" evidence="11">
    <location>
        <begin position="533"/>
        <end position="595"/>
    </location>
</feature>
<protein>
    <recommendedName>
        <fullName evidence="9">DNA 5'-3' helicase</fullName>
        <ecNumber evidence="9">5.6.2.3</ecNumber>
    </recommendedName>
</protein>
<dbReference type="Gene3D" id="1.10.860.10">
    <property type="entry name" value="DNAb Helicase, Chain A"/>
    <property type="match status" value="1"/>
</dbReference>
<geneLocation type="plastid" evidence="12"/>
<dbReference type="InterPro" id="IPR016136">
    <property type="entry name" value="DNA_helicase_N/primase_C"/>
</dbReference>
<keyword evidence="2" id="KW-0235">DNA replication</keyword>
<dbReference type="EMBL" id="KX284710">
    <property type="protein sequence ID" value="AOM64639.1"/>
    <property type="molecule type" value="Genomic_DNA"/>
</dbReference>
<accession>A0A1C9C8E9</accession>
<keyword evidence="8" id="KW-0413">Isomerase</keyword>
<keyword evidence="5 12" id="KW-0347">Helicase</keyword>
<evidence type="ECO:0000256" key="9">
    <source>
        <dbReference type="ARBA" id="ARBA00044969"/>
    </source>
</evidence>
<feature type="domain" description="SF4 helicase" evidence="11">
    <location>
        <begin position="186"/>
        <end position="392"/>
    </location>
</feature>
<dbReference type="GO" id="GO:0003677">
    <property type="term" value="F:DNA binding"/>
    <property type="evidence" value="ECO:0007669"/>
    <property type="project" value="UniProtKB-KW"/>
</dbReference>
<dbReference type="InterPro" id="IPR007693">
    <property type="entry name" value="DNA_helicase_DnaB-like_N"/>
</dbReference>
<sequence length="595" mass="69050">MHNIYSNVLLPHNYLAEEILIGSIIINPNLLIYAIQNLDTEYLLIESHQIIYRYLIRLDTQKSINPVNITYALKKTKSLRKIGGIKKITALIKQGQIFNISNNIDFYIQQILKIIQNNYYRRLIVQYGYDIINLANNSEFSSQFVYIKALKYLNYIDSQVSNKNIDNLKDLIGDFLKNIIQVNKHILINNKLLYSGFKDLDILTNGLPKGDLIVIAGRPAMGKTSFVMNIAYHLLKYFQAQICIFSLEMTKIQILHKLISIGSGISVQDLISNQIHKYQWSSIQIVCQELLSAKIYINDNSNITTDEIGHISKTIQESNISTNTIIIDYLQLINEKTINSESRSQELSYITRKLKILAQNLKIPILILSQLNRSIDKRINKQPLLSDLKESGCISIKLFTQNIRSNNVHINTIIDNKIIMSMIYISSIKNNYQKYFSNNYIKNIYTLNHYTFRLIINQIFSIYITDNHKCLTITNWIRENQLIRCMKILQNNNTSTNTIEKTYIEKISFSNYNIVYKYRFCNFICNSIILHNSIEQDADIVMMLYKDISEVDKESIENNQIIDIIISKNRNGPVGIIKLYFNPENTSFSSISRCI</sequence>